<evidence type="ECO:0000256" key="2">
    <source>
        <dbReference type="ARBA" id="ARBA00006275"/>
    </source>
</evidence>
<feature type="chain" id="PRO_5010190722" evidence="6">
    <location>
        <begin position="19"/>
        <end position="621"/>
    </location>
</feature>
<comment type="similarity">
    <text evidence="2">Belongs to the SusD family.</text>
</comment>
<sequence length="621" mass="69642">MKKLILLVLAACSAIAPACTFLDIDPETGLDENQVFSTWDNFKAYFNNVYEGRTGQSGSGDNINIKLGYPLYLDFSDRRFTWNALTDMCDGGRWLRAQQIKAGALGANVSEWTTATSRRPISYSMFRIIRVANKCIENIDMVQNAKQIDKDDLIGQAYFVRAFAHFTLCRIFGGMPYLDKALEADDEWDMTRLSAWETYTRCAEDLDRAYDYLLAAGKVRRDAGPGSEGHLTSSDMAYPNGVAAKALKARCLLYAASELNNLHGQSDWEDAAEACAEAIRIAEENGYEMLPFSEWNSNFYGTKYTNEHIWAWNYGSSKINTSTWSGTFAYPASNYTNGSGDCPTQNFVDRFETLDGDPLLTEADREAAAKLGHYNEQAPYSNRDPRFDKTILHDGSVVGGCPTGINIHYDPATGTYPTSSLNNNNRSFGIAWGSNDSKGYSNTGYYVNKLWNGQLGTSAAHQHTDPLIRMAELYLNYAEAANEAYGPDGSAGGLSLTALDAVNEVRNRAGMPDVLDKFTGSAPLLRERIRNERCVELAFEGHHYYHDIRRWKIAPQTMSQTLTGMYIEKVPVSDEYPCGRRYVRQPIPNNRQSNWKNAMYYLPFPAAEANKMKNFVNNELW</sequence>
<dbReference type="EMBL" id="FNRI01000006">
    <property type="protein sequence ID" value="SEA75985.1"/>
    <property type="molecule type" value="Genomic_DNA"/>
</dbReference>
<dbReference type="Gene3D" id="1.25.40.390">
    <property type="match status" value="1"/>
</dbReference>
<dbReference type="GO" id="GO:0009279">
    <property type="term" value="C:cell outer membrane"/>
    <property type="evidence" value="ECO:0007669"/>
    <property type="project" value="UniProtKB-SubCell"/>
</dbReference>
<protein>
    <submittedName>
        <fullName evidence="9">Starch-binding associating with outer membrane</fullName>
    </submittedName>
</protein>
<gene>
    <name evidence="9" type="ORF">SAMN05444145_10632</name>
</gene>
<comment type="subcellular location">
    <subcellularLocation>
        <location evidence="1">Cell outer membrane</location>
    </subcellularLocation>
</comment>
<reference evidence="9 10" key="1">
    <citation type="submission" date="2016-10" db="EMBL/GenBank/DDBJ databases">
        <authorList>
            <person name="de Groot N.N."/>
        </authorList>
    </citation>
    <scope>NUCLEOTIDE SEQUENCE [LARGE SCALE GENOMIC DNA]</scope>
    <source>
        <strain evidence="9 10">DSM 25383</strain>
    </source>
</reference>
<evidence type="ECO:0000313" key="10">
    <source>
        <dbReference type="Proteomes" id="UP000183253"/>
    </source>
</evidence>
<evidence type="ECO:0000256" key="4">
    <source>
        <dbReference type="ARBA" id="ARBA00023136"/>
    </source>
</evidence>
<evidence type="ECO:0000256" key="3">
    <source>
        <dbReference type="ARBA" id="ARBA00022729"/>
    </source>
</evidence>
<dbReference type="AlphaFoldDB" id="A0A1H4DT82"/>
<evidence type="ECO:0000256" key="6">
    <source>
        <dbReference type="SAM" id="SignalP"/>
    </source>
</evidence>
<evidence type="ECO:0000259" key="8">
    <source>
        <dbReference type="Pfam" id="PF14322"/>
    </source>
</evidence>
<accession>A0A1H4DT82</accession>
<keyword evidence="3 6" id="KW-0732">Signal</keyword>
<dbReference type="Pfam" id="PF14322">
    <property type="entry name" value="SusD-like_3"/>
    <property type="match status" value="1"/>
</dbReference>
<evidence type="ECO:0000259" key="7">
    <source>
        <dbReference type="Pfam" id="PF07980"/>
    </source>
</evidence>
<dbReference type="SUPFAM" id="SSF48452">
    <property type="entry name" value="TPR-like"/>
    <property type="match status" value="1"/>
</dbReference>
<dbReference type="STRING" id="1033731.SAMN05444145_10632"/>
<dbReference type="InterPro" id="IPR011990">
    <property type="entry name" value="TPR-like_helical_dom_sf"/>
</dbReference>
<evidence type="ECO:0000313" key="9">
    <source>
        <dbReference type="EMBL" id="SEA75985.1"/>
    </source>
</evidence>
<dbReference type="Proteomes" id="UP000183253">
    <property type="component" value="Unassembled WGS sequence"/>
</dbReference>
<dbReference type="RefSeq" id="WP_026020880.1">
    <property type="nucleotide sequence ID" value="NZ_CAEG01000021.1"/>
</dbReference>
<keyword evidence="4" id="KW-0472">Membrane</keyword>
<dbReference type="InterPro" id="IPR012944">
    <property type="entry name" value="SusD_RagB_dom"/>
</dbReference>
<dbReference type="InterPro" id="IPR033985">
    <property type="entry name" value="SusD-like_N"/>
</dbReference>
<keyword evidence="5" id="KW-0998">Cell outer membrane</keyword>
<evidence type="ECO:0000256" key="1">
    <source>
        <dbReference type="ARBA" id="ARBA00004442"/>
    </source>
</evidence>
<feature type="domain" description="RagB/SusD" evidence="7">
    <location>
        <begin position="306"/>
        <end position="621"/>
    </location>
</feature>
<evidence type="ECO:0000256" key="5">
    <source>
        <dbReference type="ARBA" id="ARBA00023237"/>
    </source>
</evidence>
<keyword evidence="10" id="KW-1185">Reference proteome</keyword>
<dbReference type="OrthoDB" id="1109873at2"/>
<name>A0A1H4DT82_9BACT</name>
<proteinExistence type="inferred from homology"/>
<feature type="signal peptide" evidence="6">
    <location>
        <begin position="1"/>
        <end position="18"/>
    </location>
</feature>
<organism evidence="9 10">
    <name type="scientific">Alistipes timonensis JC136</name>
    <dbReference type="NCBI Taxonomy" id="1033731"/>
    <lineage>
        <taxon>Bacteria</taxon>
        <taxon>Pseudomonadati</taxon>
        <taxon>Bacteroidota</taxon>
        <taxon>Bacteroidia</taxon>
        <taxon>Bacteroidales</taxon>
        <taxon>Rikenellaceae</taxon>
        <taxon>Alistipes</taxon>
    </lineage>
</organism>
<feature type="domain" description="SusD-like N-terminal" evidence="8">
    <location>
        <begin position="124"/>
        <end position="213"/>
    </location>
</feature>
<dbReference type="Pfam" id="PF07980">
    <property type="entry name" value="SusD_RagB"/>
    <property type="match status" value="1"/>
</dbReference>